<dbReference type="RefSeq" id="WP_121854197.1">
    <property type="nucleotide sequence ID" value="NZ_CP037952.1"/>
</dbReference>
<dbReference type="EMBL" id="QYYH01000090">
    <property type="protein sequence ID" value="RJY11048.1"/>
    <property type="molecule type" value="Genomic_DNA"/>
</dbReference>
<gene>
    <name evidence="2" type="ORF">D5R81_13670</name>
</gene>
<evidence type="ECO:0000313" key="2">
    <source>
        <dbReference type="EMBL" id="RJY11048.1"/>
    </source>
</evidence>
<evidence type="ECO:0008006" key="4">
    <source>
        <dbReference type="Google" id="ProtNLM"/>
    </source>
</evidence>
<keyword evidence="1" id="KW-0732">Signal</keyword>
<keyword evidence="3" id="KW-1185">Reference proteome</keyword>
<accession>A0A3A6T8N9</accession>
<organism evidence="2 3">
    <name type="scientific">Parashewanella spongiae</name>
    <dbReference type="NCBI Taxonomy" id="342950"/>
    <lineage>
        <taxon>Bacteria</taxon>
        <taxon>Pseudomonadati</taxon>
        <taxon>Pseudomonadota</taxon>
        <taxon>Gammaproteobacteria</taxon>
        <taxon>Alteromonadales</taxon>
        <taxon>Shewanellaceae</taxon>
        <taxon>Parashewanella</taxon>
    </lineage>
</organism>
<feature type="signal peptide" evidence="1">
    <location>
        <begin position="1"/>
        <end position="20"/>
    </location>
</feature>
<evidence type="ECO:0000256" key="1">
    <source>
        <dbReference type="SAM" id="SignalP"/>
    </source>
</evidence>
<dbReference type="AlphaFoldDB" id="A0A3A6T8N9"/>
<protein>
    <recommendedName>
        <fullName evidence="4">DUF3718 domain-containing protein</fullName>
    </recommendedName>
</protein>
<reference evidence="2 3" key="1">
    <citation type="submission" date="2018-09" db="EMBL/GenBank/DDBJ databases">
        <title>Phylogeny of the Shewanellaceae, and recommendation for two new genera, Pseudoshewanella and Parashewanella.</title>
        <authorList>
            <person name="Wang G."/>
        </authorList>
    </citation>
    <scope>NUCLEOTIDE SEQUENCE [LARGE SCALE GENOMIC DNA]</scope>
    <source>
        <strain evidence="2 3">KCTC 22492</strain>
    </source>
</reference>
<feature type="chain" id="PRO_5017188059" description="DUF3718 domain-containing protein" evidence="1">
    <location>
        <begin position="21"/>
        <end position="123"/>
    </location>
</feature>
<dbReference type="Proteomes" id="UP000273022">
    <property type="component" value="Unassembled WGS sequence"/>
</dbReference>
<sequence>MKKLSVLVSAFCFIQQMAFASDFTEQITQLDIDVQMYQCPQYDEVLANELVQLTKNNELIQSVCEFSGHEEECLNGAFSLFSEATGLANIALDPNTGKYGCYMARSDQQMLHLYFELFLENNL</sequence>
<proteinExistence type="predicted"/>
<name>A0A3A6T8N9_9GAMM</name>
<evidence type="ECO:0000313" key="3">
    <source>
        <dbReference type="Proteomes" id="UP000273022"/>
    </source>
</evidence>
<comment type="caution">
    <text evidence="2">The sequence shown here is derived from an EMBL/GenBank/DDBJ whole genome shotgun (WGS) entry which is preliminary data.</text>
</comment>